<dbReference type="Gene3D" id="2.130.10.10">
    <property type="entry name" value="YVTN repeat-like/Quinoprotein amine dehydrogenase"/>
    <property type="match status" value="2"/>
</dbReference>
<feature type="chain" id="PRO_5046014742" evidence="1">
    <location>
        <begin position="23"/>
        <end position="473"/>
    </location>
</feature>
<dbReference type="CDD" id="cd15482">
    <property type="entry name" value="Sialidase_non-viral"/>
    <property type="match status" value="1"/>
</dbReference>
<keyword evidence="5" id="KW-1185">Reference proteome</keyword>
<reference evidence="4" key="1">
    <citation type="submission" date="2021-03" db="EMBL/GenBank/DDBJ databases">
        <title>Legionella lytica PCM 2298.</title>
        <authorList>
            <person name="Koper P."/>
        </authorList>
    </citation>
    <scope>NUCLEOTIDE SEQUENCE</scope>
    <source>
        <strain evidence="4">PCM 2298</strain>
    </source>
</reference>
<evidence type="ECO:0000313" key="4">
    <source>
        <dbReference type="EMBL" id="USQ12512.1"/>
    </source>
</evidence>
<dbReference type="Proteomes" id="UP001057474">
    <property type="component" value="Chromosome"/>
</dbReference>
<feature type="domain" description="DUF6242" evidence="3">
    <location>
        <begin position="302"/>
        <end position="390"/>
    </location>
</feature>
<dbReference type="PANTHER" id="PTHR43739">
    <property type="entry name" value="XYLOGLUCANASE (EUROFUNG)"/>
    <property type="match status" value="1"/>
</dbReference>
<dbReference type="Pfam" id="PF18998">
    <property type="entry name" value="Flg_new_2"/>
    <property type="match status" value="1"/>
</dbReference>
<evidence type="ECO:0000313" key="5">
    <source>
        <dbReference type="Proteomes" id="UP001057474"/>
    </source>
</evidence>
<evidence type="ECO:0000259" key="2">
    <source>
        <dbReference type="Pfam" id="PF18998"/>
    </source>
</evidence>
<dbReference type="PANTHER" id="PTHR43739:SF5">
    <property type="entry name" value="EXO-ALPHA-SIALIDASE"/>
    <property type="match status" value="1"/>
</dbReference>
<gene>
    <name evidence="4" type="ORF">J2N86_07175</name>
</gene>
<proteinExistence type="predicted"/>
<sequence length="473" mass="50500">MPKMVKVAVYLVTLLLNLSCYAGNPLWTITPNPDYPPQISLTSTNSATIKYTITNNSHRPHTLVMKPIQGITQITSAGNCPSSFTLAYKQSCTLNLLVNGSLLSGNIYGGPIICQQGSMLECYQPSIANTLNIIFVPLTKYLITPLMRMNGVITPNTPQTVYAGTNLTFRAIPSVGYQVDQWLVDGGIAQKGGSTLTLSQIDANHTVEASFTRSGIIYAGTASGFVYFSTDNGLTWNASTPPSSGYSVNGVFANASTLYAASADGKVYYSTNNGSSWNATSTVSGNSPVNSVFVLGNGSITIYCGTQDGHVYYSTDGSTWTATANPGTGAVNSLFITPTSTIYAGSQDGNVYYSLNNGTSWHLINGPETSSSVPVYNVFATNSQLYVNTRQTTSNDTLPPGTIDFEYTYTSNSLTDANPIWSLLSQITYTLFVNADASLIYAGTQGGYVFSLTTGDELGFVTYSPITSLYFLD</sequence>
<dbReference type="InterPro" id="IPR058667">
    <property type="entry name" value="DUF6242_C"/>
</dbReference>
<keyword evidence="1" id="KW-0732">Signal</keyword>
<feature type="domain" description="Bacterial repeat" evidence="2">
    <location>
        <begin position="149"/>
        <end position="213"/>
    </location>
</feature>
<evidence type="ECO:0000259" key="3">
    <source>
        <dbReference type="Pfam" id="PF25852"/>
    </source>
</evidence>
<dbReference type="InterPro" id="IPR044060">
    <property type="entry name" value="Bacterial_rp_domain"/>
</dbReference>
<name>A0ABY4Y4W5_9GAMM</name>
<evidence type="ECO:0000256" key="1">
    <source>
        <dbReference type="SAM" id="SignalP"/>
    </source>
</evidence>
<dbReference type="SUPFAM" id="SSF110296">
    <property type="entry name" value="Oligoxyloglucan reducing end-specific cellobiohydrolase"/>
    <property type="match status" value="1"/>
</dbReference>
<dbReference type="RefSeq" id="WP_252578632.1">
    <property type="nucleotide sequence ID" value="NZ_CP071527.1"/>
</dbReference>
<organism evidence="4 5">
    <name type="scientific">Legionella lytica</name>
    <dbReference type="NCBI Taxonomy" id="96232"/>
    <lineage>
        <taxon>Bacteria</taxon>
        <taxon>Pseudomonadati</taxon>
        <taxon>Pseudomonadota</taxon>
        <taxon>Gammaproteobacteria</taxon>
        <taxon>Legionellales</taxon>
        <taxon>Legionellaceae</taxon>
        <taxon>Legionella</taxon>
    </lineage>
</organism>
<dbReference type="InterPro" id="IPR015943">
    <property type="entry name" value="WD40/YVTN_repeat-like_dom_sf"/>
</dbReference>
<accession>A0ABY4Y4W5</accession>
<feature type="signal peptide" evidence="1">
    <location>
        <begin position="1"/>
        <end position="22"/>
    </location>
</feature>
<protein>
    <submittedName>
        <fullName evidence="4">PQQ-like beta-propeller repeat protein</fullName>
    </submittedName>
</protein>
<dbReference type="EMBL" id="CP071527">
    <property type="protein sequence ID" value="USQ12512.1"/>
    <property type="molecule type" value="Genomic_DNA"/>
</dbReference>
<dbReference type="InterPro" id="IPR052025">
    <property type="entry name" value="Xyloglucanase_GH74"/>
</dbReference>
<dbReference type="Pfam" id="PF25852">
    <property type="entry name" value="DUF6242_C"/>
    <property type="match status" value="1"/>
</dbReference>